<feature type="non-terminal residue" evidence="2">
    <location>
        <position position="134"/>
    </location>
</feature>
<proteinExistence type="predicted"/>
<dbReference type="EMBL" id="CAJNNW010034942">
    <property type="protein sequence ID" value="CAE8724722.1"/>
    <property type="molecule type" value="Genomic_DNA"/>
</dbReference>
<sequence length="134" mass="15407">SESGRRPTSAQNEAQAQRDRKMKARAELAGLRQQAAKREESLREVFATNEVQLARQREAKCAAAEEDHRHCAAVKAEADAAAAKERQVKTFERSQRIAYAKLLREQAEENRLRREKQRQEALREKHFRPNSARG</sequence>
<evidence type="ECO:0000313" key="2">
    <source>
        <dbReference type="EMBL" id="CAE8724722.1"/>
    </source>
</evidence>
<name>A0A813LAC5_POLGL</name>
<evidence type="ECO:0000313" key="3">
    <source>
        <dbReference type="Proteomes" id="UP000626109"/>
    </source>
</evidence>
<organism evidence="2 3">
    <name type="scientific">Polarella glacialis</name>
    <name type="common">Dinoflagellate</name>
    <dbReference type="NCBI Taxonomy" id="89957"/>
    <lineage>
        <taxon>Eukaryota</taxon>
        <taxon>Sar</taxon>
        <taxon>Alveolata</taxon>
        <taxon>Dinophyceae</taxon>
        <taxon>Suessiales</taxon>
        <taxon>Suessiaceae</taxon>
        <taxon>Polarella</taxon>
    </lineage>
</organism>
<protein>
    <submittedName>
        <fullName evidence="2">Uncharacterized protein</fullName>
    </submittedName>
</protein>
<dbReference type="Proteomes" id="UP000626109">
    <property type="component" value="Unassembled WGS sequence"/>
</dbReference>
<comment type="caution">
    <text evidence="2">The sequence shown here is derived from an EMBL/GenBank/DDBJ whole genome shotgun (WGS) entry which is preliminary data.</text>
</comment>
<evidence type="ECO:0000256" key="1">
    <source>
        <dbReference type="SAM" id="MobiDB-lite"/>
    </source>
</evidence>
<feature type="compositionally biased region" description="Polar residues" evidence="1">
    <location>
        <begin position="1"/>
        <end position="15"/>
    </location>
</feature>
<feature type="region of interest" description="Disordered" evidence="1">
    <location>
        <begin position="1"/>
        <end position="24"/>
    </location>
</feature>
<gene>
    <name evidence="2" type="ORF">PGLA2088_LOCUS43824</name>
</gene>
<reference evidence="2" key="1">
    <citation type="submission" date="2021-02" db="EMBL/GenBank/DDBJ databases">
        <authorList>
            <person name="Dougan E. K."/>
            <person name="Rhodes N."/>
            <person name="Thang M."/>
            <person name="Chan C."/>
        </authorList>
    </citation>
    <scope>NUCLEOTIDE SEQUENCE</scope>
</reference>
<accession>A0A813LAC5</accession>
<dbReference type="AlphaFoldDB" id="A0A813LAC5"/>
<feature type="compositionally biased region" description="Basic and acidic residues" evidence="1">
    <location>
        <begin position="108"/>
        <end position="124"/>
    </location>
</feature>
<feature type="region of interest" description="Disordered" evidence="1">
    <location>
        <begin position="108"/>
        <end position="134"/>
    </location>
</feature>